<dbReference type="InterPro" id="IPR052192">
    <property type="entry name" value="Insect_Ionotropic_Sensory_Rcpt"/>
</dbReference>
<keyword evidence="4 8" id="KW-1133">Transmembrane helix</keyword>
<sequence>LHNGTYGGMIELMQRNLSQVSGSSLIMKKNRWDVVDYTGPAWRFKSYLAFRHPTSQGLRSSLFAPFCSSVWVASGAVWLLIMSSLRLITWIGARQAGGIVQAESSWGAVVVFAACAIGLQGTTERSQWLSWRVVLLFTFLLSLMLNTYYGAAVVGSLLVPPPKTIRTLRHLIDSPIQVGIEDIGYNRDYLEKSTDPLVRELFVRKVFPPSAKRPHYYPIDVGVERMRTSLFAFQAEAV</sequence>
<feature type="transmembrane region" description="Helical" evidence="8">
    <location>
        <begin position="102"/>
        <end position="121"/>
    </location>
</feature>
<evidence type="ECO:0000256" key="7">
    <source>
        <dbReference type="ARBA" id="ARBA00023180"/>
    </source>
</evidence>
<dbReference type="GO" id="GO:0005886">
    <property type="term" value="C:plasma membrane"/>
    <property type="evidence" value="ECO:0007669"/>
    <property type="project" value="UniProtKB-SubCell"/>
</dbReference>
<dbReference type="SUPFAM" id="SSF53850">
    <property type="entry name" value="Periplasmic binding protein-like II"/>
    <property type="match status" value="1"/>
</dbReference>
<evidence type="ECO:0000256" key="8">
    <source>
        <dbReference type="SAM" id="Phobius"/>
    </source>
</evidence>
<evidence type="ECO:0000256" key="6">
    <source>
        <dbReference type="ARBA" id="ARBA00023170"/>
    </source>
</evidence>
<keyword evidence="2" id="KW-1003">Cell membrane</keyword>
<dbReference type="AlphaFoldDB" id="A0A0M4J781"/>
<feature type="transmembrane region" description="Helical" evidence="8">
    <location>
        <begin position="62"/>
        <end position="81"/>
    </location>
</feature>
<dbReference type="PANTHER" id="PTHR42643:SF33">
    <property type="entry name" value="GLUTAMATE RECEPTOR 2-LIKE PROTEIN"/>
    <property type="match status" value="1"/>
</dbReference>
<evidence type="ECO:0000256" key="3">
    <source>
        <dbReference type="ARBA" id="ARBA00022692"/>
    </source>
</evidence>
<evidence type="ECO:0000256" key="1">
    <source>
        <dbReference type="ARBA" id="ARBA00004651"/>
    </source>
</evidence>
<evidence type="ECO:0000313" key="9">
    <source>
        <dbReference type="EMBL" id="ALD51364.1"/>
    </source>
</evidence>
<keyword evidence="3 8" id="KW-0812">Transmembrane</keyword>
<dbReference type="EMBL" id="KP843228">
    <property type="protein sequence ID" value="ALD51364.1"/>
    <property type="molecule type" value="mRNA"/>
</dbReference>
<reference evidence="9" key="2">
    <citation type="submission" date="2015-02" db="EMBL/GenBank/DDBJ databases">
        <authorList>
            <person name="Torres C."/>
        </authorList>
    </citation>
    <scope>NUCLEOTIDE SEQUENCE</scope>
</reference>
<evidence type="ECO:0000256" key="4">
    <source>
        <dbReference type="ARBA" id="ARBA00022989"/>
    </source>
</evidence>
<reference evidence="9" key="1">
    <citation type="journal article" date="2015" name="Cell. Mol. Life Sci.">
        <title>Identification and functional analysis of olfactory receptor family reveal unusual characteristics of the olfactory system in the migratory locust.</title>
        <authorList>
            <person name="Wang Z."/>
            <person name="Yang P."/>
            <person name="Chen D."/>
            <person name="Jiang F."/>
            <person name="Li Y."/>
            <person name="Wang X."/>
            <person name="Kang L."/>
        </authorList>
    </citation>
    <scope>NUCLEOTIDE SEQUENCE</scope>
</reference>
<keyword evidence="6 9" id="KW-0675">Receptor</keyword>
<protein>
    <submittedName>
        <fullName evidence="9">Ionotropic receptor 25</fullName>
    </submittedName>
</protein>
<proteinExistence type="evidence at transcript level"/>
<keyword evidence="5 8" id="KW-0472">Membrane</keyword>
<evidence type="ECO:0000256" key="2">
    <source>
        <dbReference type="ARBA" id="ARBA00022475"/>
    </source>
</evidence>
<accession>A0A0M4J781</accession>
<dbReference type="Gene3D" id="1.10.287.70">
    <property type="match status" value="1"/>
</dbReference>
<dbReference type="PANTHER" id="PTHR42643">
    <property type="entry name" value="IONOTROPIC RECEPTOR 20A-RELATED"/>
    <property type="match status" value="1"/>
</dbReference>
<organism evidence="9">
    <name type="scientific">Locusta migratoria</name>
    <name type="common">Migratory locust</name>
    <dbReference type="NCBI Taxonomy" id="7004"/>
    <lineage>
        <taxon>Eukaryota</taxon>
        <taxon>Metazoa</taxon>
        <taxon>Ecdysozoa</taxon>
        <taxon>Arthropoda</taxon>
        <taxon>Hexapoda</taxon>
        <taxon>Insecta</taxon>
        <taxon>Pterygota</taxon>
        <taxon>Neoptera</taxon>
        <taxon>Polyneoptera</taxon>
        <taxon>Orthoptera</taxon>
        <taxon>Caelifera</taxon>
        <taxon>Acrididea</taxon>
        <taxon>Acridomorpha</taxon>
        <taxon>Acridoidea</taxon>
        <taxon>Acrididae</taxon>
        <taxon>Oedipodinae</taxon>
        <taxon>Locusta</taxon>
    </lineage>
</organism>
<evidence type="ECO:0000256" key="5">
    <source>
        <dbReference type="ARBA" id="ARBA00023136"/>
    </source>
</evidence>
<comment type="subcellular location">
    <subcellularLocation>
        <location evidence="1">Cell membrane</location>
        <topology evidence="1">Multi-pass membrane protein</topology>
    </subcellularLocation>
</comment>
<feature type="transmembrane region" description="Helical" evidence="8">
    <location>
        <begin position="133"/>
        <end position="159"/>
    </location>
</feature>
<keyword evidence="7" id="KW-0325">Glycoprotein</keyword>
<feature type="non-terminal residue" evidence="9">
    <location>
        <position position="238"/>
    </location>
</feature>
<name>A0A0M4J781_LOCMI</name>
<feature type="non-terminal residue" evidence="9">
    <location>
        <position position="1"/>
    </location>
</feature>